<name>A0A9X2ZEA7_9BACT</name>
<protein>
    <submittedName>
        <fullName evidence="2">Uncharacterized protein</fullName>
    </submittedName>
</protein>
<dbReference type="EMBL" id="JANUBF010000028">
    <property type="protein sequence ID" value="MCS4037884.1"/>
    <property type="molecule type" value="Genomic_DNA"/>
</dbReference>
<proteinExistence type="predicted"/>
<accession>A0A9X2ZEA7</accession>
<sequence>METLEPKENRGHLTTCALNMRSSSPLQDNPTQMKPTAALSDASCTMKGVGSFVIAVLSDAHIHAHESGTDYDSEADPRRLRCPVESQV</sequence>
<evidence type="ECO:0000313" key="2">
    <source>
        <dbReference type="EMBL" id="MCS4037884.1"/>
    </source>
</evidence>
<comment type="caution">
    <text evidence="2">The sequence shown here is derived from an EMBL/GenBank/DDBJ whole genome shotgun (WGS) entry which is preliminary data.</text>
</comment>
<organism evidence="2 3">
    <name type="scientific">Salinibacter ruber</name>
    <dbReference type="NCBI Taxonomy" id="146919"/>
    <lineage>
        <taxon>Bacteria</taxon>
        <taxon>Pseudomonadati</taxon>
        <taxon>Rhodothermota</taxon>
        <taxon>Rhodothermia</taxon>
        <taxon>Rhodothermales</taxon>
        <taxon>Salinibacteraceae</taxon>
        <taxon>Salinibacter</taxon>
    </lineage>
</organism>
<evidence type="ECO:0000256" key="1">
    <source>
        <dbReference type="SAM" id="MobiDB-lite"/>
    </source>
</evidence>
<dbReference type="Proteomes" id="UP001155040">
    <property type="component" value="Unassembled WGS sequence"/>
</dbReference>
<dbReference type="AlphaFoldDB" id="A0A9X2ZEA7"/>
<feature type="region of interest" description="Disordered" evidence="1">
    <location>
        <begin position="66"/>
        <end position="88"/>
    </location>
</feature>
<evidence type="ECO:0000313" key="3">
    <source>
        <dbReference type="Proteomes" id="UP001155040"/>
    </source>
</evidence>
<reference evidence="2" key="1">
    <citation type="submission" date="2022-08" db="EMBL/GenBank/DDBJ databases">
        <title>Genomic Encyclopedia of Type Strains, Phase V (KMG-V): Genome sequencing to study the core and pangenomes of soil and plant-associated prokaryotes.</title>
        <authorList>
            <person name="Whitman W."/>
        </authorList>
    </citation>
    <scope>NUCLEOTIDE SEQUENCE</scope>
    <source>
        <strain evidence="2">SP3012</strain>
    </source>
</reference>
<gene>
    <name evidence="2" type="ORF">GGQ01_002973</name>
</gene>